<dbReference type="AlphaFoldDB" id="A0A2N5WA98"/>
<evidence type="ECO:0000313" key="1">
    <source>
        <dbReference type="EMBL" id="PLW59166.1"/>
    </source>
</evidence>
<proteinExistence type="predicted"/>
<organism evidence="1 2">
    <name type="scientific">Lactococcus lactis subsp. lactis</name>
    <name type="common">Streptococcus lactis</name>
    <dbReference type="NCBI Taxonomy" id="1360"/>
    <lineage>
        <taxon>Bacteria</taxon>
        <taxon>Bacillati</taxon>
        <taxon>Bacillota</taxon>
        <taxon>Bacilli</taxon>
        <taxon>Lactobacillales</taxon>
        <taxon>Streptococcaceae</taxon>
        <taxon>Lactococcus</taxon>
    </lineage>
</organism>
<reference evidence="2" key="1">
    <citation type="submission" date="2016-08" db="EMBL/GenBank/DDBJ databases">
        <title>Comparative genomics of Lactococcus lactis strain WFLU12 isolated from the gastrointestinal tract of wild olive flounder (Paralichythys olivaceus).</title>
        <authorList>
            <person name="Nguyen T.L."/>
            <person name="Kim D.-H."/>
        </authorList>
    </citation>
    <scope>NUCLEOTIDE SEQUENCE [LARGE SCALE GENOMIC DNA]</scope>
    <source>
        <strain evidence="2">WFLU12</strain>
    </source>
</reference>
<comment type="caution">
    <text evidence="1">The sequence shown here is derived from an EMBL/GenBank/DDBJ whole genome shotgun (WGS) entry which is preliminary data.</text>
</comment>
<gene>
    <name evidence="1" type="ORF">CYU10_000004</name>
</gene>
<accession>A0A2N5WA98</accession>
<dbReference type="Proteomes" id="UP000234865">
    <property type="component" value="Unassembled WGS sequence"/>
</dbReference>
<name>A0A2N5WA98_LACLL</name>
<evidence type="ECO:0000313" key="2">
    <source>
        <dbReference type="Proteomes" id="UP000234865"/>
    </source>
</evidence>
<protein>
    <submittedName>
        <fullName evidence="1">Uncharacterized protein</fullName>
    </submittedName>
</protein>
<dbReference type="EMBL" id="PKRZ01000001">
    <property type="protein sequence ID" value="PLW59166.1"/>
    <property type="molecule type" value="Genomic_DNA"/>
</dbReference>
<dbReference type="RefSeq" id="WP_095586270.1">
    <property type="nucleotide sequence ID" value="NZ_PKRZ01000001.1"/>
</dbReference>
<sequence length="154" mass="18307">MKEKIKIDKSILFLSEKGYYNGELTIWGNKINADLEVWENNEFITKIMENISWINNNKHTILEKFLEKANHYIDSFNDMIRKNNNENHSYITLEEFKTSISIDYLSVYIRGNTVWSVMELIGEPDYLLGQREQVKINENYEVEYLGSTEDNIKH</sequence>